<evidence type="ECO:0000256" key="1">
    <source>
        <dbReference type="ARBA" id="ARBA00009184"/>
    </source>
</evidence>
<dbReference type="CDD" id="cd02612">
    <property type="entry name" value="HAD_PGPPase"/>
    <property type="match status" value="1"/>
</dbReference>
<accession>A0A4R0KEZ9</accession>
<sequence length="282" mass="30376">MLDLMEPLGTTRSAAFFDLDKTIIARSSTLAFSRPFYAGGLINRRTVLRSAYAQFVYLLGGADHDQMERMREYISAMCTGWDVRTVQAIVADTLHHIVTPMIHDEAVELIEAHHAAGRDVVIVSSSGVEVVEPIGAMLGADKVIATRMVVADGKYTGEIAEYAYGPNKATAIQALALAEGYDLGNSFAYSDSITDEPMLATVGHPHAVNPDKALRRLAAERDWPVLDFKEPVGLAERSRLREVRRPAMAAGLVAGLAAGVFLLASRRRSRPGPDGLGGGPDS</sequence>
<keyword evidence="5" id="KW-1133">Transmembrane helix</keyword>
<keyword evidence="4" id="KW-0460">Magnesium</keyword>
<dbReference type="EMBL" id="SJKB01000009">
    <property type="protein sequence ID" value="TCC58097.1"/>
    <property type="molecule type" value="Genomic_DNA"/>
</dbReference>
<dbReference type="InterPro" id="IPR023214">
    <property type="entry name" value="HAD_sf"/>
</dbReference>
<evidence type="ECO:0000256" key="3">
    <source>
        <dbReference type="ARBA" id="ARBA00022801"/>
    </source>
</evidence>
<evidence type="ECO:0000256" key="4">
    <source>
        <dbReference type="ARBA" id="ARBA00022842"/>
    </source>
</evidence>
<evidence type="ECO:0000256" key="2">
    <source>
        <dbReference type="ARBA" id="ARBA00022723"/>
    </source>
</evidence>
<reference evidence="6 7" key="1">
    <citation type="submission" date="2019-02" db="EMBL/GenBank/DDBJ databases">
        <title>Kribbella capetownensis sp. nov. and Kribbella speibonae sp. nov., isolated from soil.</title>
        <authorList>
            <person name="Curtis S.M."/>
            <person name="Norton I."/>
            <person name="Everest G.J."/>
            <person name="Meyers P.R."/>
        </authorList>
    </citation>
    <scope>NUCLEOTIDE SEQUENCE [LARGE SCALE GENOMIC DNA]</scope>
    <source>
        <strain evidence="6 7">NRRL B-24813</strain>
    </source>
</reference>
<dbReference type="InterPro" id="IPR050582">
    <property type="entry name" value="HAD-like_SerB"/>
</dbReference>
<dbReference type="PANTHER" id="PTHR43344">
    <property type="entry name" value="PHOSPHOSERINE PHOSPHATASE"/>
    <property type="match status" value="1"/>
</dbReference>
<dbReference type="NCBIfam" id="TIGR01488">
    <property type="entry name" value="HAD-SF-IB"/>
    <property type="match status" value="1"/>
</dbReference>
<dbReference type="AlphaFoldDB" id="A0A4R0KEZ9"/>
<protein>
    <submittedName>
        <fullName evidence="6">HAD-IB family hydrolase</fullName>
    </submittedName>
</protein>
<comment type="caution">
    <text evidence="6">The sequence shown here is derived from an EMBL/GenBank/DDBJ whole genome shotgun (WGS) entry which is preliminary data.</text>
</comment>
<keyword evidence="3 6" id="KW-0378">Hydrolase</keyword>
<comment type="similarity">
    <text evidence="1">Belongs to the HAD-like hydrolase superfamily. SerB family.</text>
</comment>
<dbReference type="RefSeq" id="WP_131361488.1">
    <property type="nucleotide sequence ID" value="NZ_SJKB01000009.1"/>
</dbReference>
<evidence type="ECO:0000313" key="6">
    <source>
        <dbReference type="EMBL" id="TCC58097.1"/>
    </source>
</evidence>
<dbReference type="FunFam" id="3.40.50.1000:FF:000025">
    <property type="entry name" value="HAD hydrolase, family IB"/>
    <property type="match status" value="1"/>
</dbReference>
<keyword evidence="5" id="KW-0812">Transmembrane</keyword>
<proteinExistence type="inferred from homology"/>
<dbReference type="OrthoDB" id="25607at2"/>
<dbReference type="SUPFAM" id="SSF56784">
    <property type="entry name" value="HAD-like"/>
    <property type="match status" value="1"/>
</dbReference>
<organism evidence="6 7">
    <name type="scientific">Kribbella pittospori</name>
    <dbReference type="NCBI Taxonomy" id="722689"/>
    <lineage>
        <taxon>Bacteria</taxon>
        <taxon>Bacillati</taxon>
        <taxon>Actinomycetota</taxon>
        <taxon>Actinomycetes</taxon>
        <taxon>Propionibacteriales</taxon>
        <taxon>Kribbellaceae</taxon>
        <taxon>Kribbella</taxon>
    </lineage>
</organism>
<dbReference type="PANTHER" id="PTHR43344:SF13">
    <property type="entry name" value="PHOSPHATASE RV3661-RELATED"/>
    <property type="match status" value="1"/>
</dbReference>
<keyword evidence="5" id="KW-0472">Membrane</keyword>
<gene>
    <name evidence="6" type="ORF">E0H73_27570</name>
</gene>
<evidence type="ECO:0000256" key="5">
    <source>
        <dbReference type="SAM" id="Phobius"/>
    </source>
</evidence>
<name>A0A4R0KEZ9_9ACTN</name>
<keyword evidence="7" id="KW-1185">Reference proteome</keyword>
<dbReference type="InterPro" id="IPR036412">
    <property type="entry name" value="HAD-like_sf"/>
</dbReference>
<dbReference type="GO" id="GO:0016787">
    <property type="term" value="F:hydrolase activity"/>
    <property type="evidence" value="ECO:0007669"/>
    <property type="project" value="UniProtKB-KW"/>
</dbReference>
<feature type="transmembrane region" description="Helical" evidence="5">
    <location>
        <begin position="247"/>
        <end position="264"/>
    </location>
</feature>
<dbReference type="Proteomes" id="UP000291144">
    <property type="component" value="Unassembled WGS sequence"/>
</dbReference>
<dbReference type="GO" id="GO:0046872">
    <property type="term" value="F:metal ion binding"/>
    <property type="evidence" value="ECO:0007669"/>
    <property type="project" value="UniProtKB-KW"/>
</dbReference>
<dbReference type="Gene3D" id="3.40.50.1000">
    <property type="entry name" value="HAD superfamily/HAD-like"/>
    <property type="match status" value="1"/>
</dbReference>
<dbReference type="NCBIfam" id="TIGR01490">
    <property type="entry name" value="HAD-SF-IB-hyp1"/>
    <property type="match status" value="1"/>
</dbReference>
<evidence type="ECO:0000313" key="7">
    <source>
        <dbReference type="Proteomes" id="UP000291144"/>
    </source>
</evidence>
<keyword evidence="2" id="KW-0479">Metal-binding</keyword>
<dbReference type="Gene3D" id="1.20.1440.100">
    <property type="entry name" value="SG protein - dephosphorylation function"/>
    <property type="match status" value="1"/>
</dbReference>
<dbReference type="InterPro" id="IPR006385">
    <property type="entry name" value="HAD_hydro_SerB1"/>
</dbReference>
<dbReference type="Pfam" id="PF12710">
    <property type="entry name" value="HAD"/>
    <property type="match status" value="1"/>
</dbReference>